<accession>A0ABQ3XIW9</accession>
<evidence type="ECO:0000313" key="4">
    <source>
        <dbReference type="Proteomes" id="UP000612282"/>
    </source>
</evidence>
<proteinExistence type="predicted"/>
<sequence>MKRELEAKVYAGERLTRADGVALYAADDLAWLGRLAHHKRTQLTGDRVTFGPAGPAEETAGPQDWLDHVLKVKETPRVTGAAPAELLKIFAVTRLLLDVPRLSCRWDVYGLPIAQLALNFGADDLSAEELPEDRDELLHLIWDAGFQPVERDARYQVVEEHEKATSLAERRSEPQKIWA</sequence>
<dbReference type="EMBL" id="BOMG01000085">
    <property type="protein sequence ID" value="GID58433.1"/>
    <property type="molecule type" value="Genomic_DNA"/>
</dbReference>
<protein>
    <submittedName>
        <fullName evidence="3">Uncharacterized protein</fullName>
    </submittedName>
</protein>
<keyword evidence="4" id="KW-1185">Reference proteome</keyword>
<keyword evidence="2" id="KW-0411">Iron-sulfur</keyword>
<dbReference type="Proteomes" id="UP000612282">
    <property type="component" value="Unassembled WGS sequence"/>
</dbReference>
<evidence type="ECO:0000256" key="2">
    <source>
        <dbReference type="ARBA" id="ARBA00022485"/>
    </source>
</evidence>
<comment type="cofactor">
    <cofactor evidence="1">
        <name>[4Fe-4S] cluster</name>
        <dbReference type="ChEBI" id="CHEBI:49883"/>
    </cofactor>
</comment>
<dbReference type="PANTHER" id="PTHR43076">
    <property type="entry name" value="FO SYNTHASE (COFH)"/>
    <property type="match status" value="1"/>
</dbReference>
<evidence type="ECO:0000313" key="3">
    <source>
        <dbReference type="EMBL" id="GID58433.1"/>
    </source>
</evidence>
<keyword evidence="2" id="KW-0479">Metal-binding</keyword>
<gene>
    <name evidence="3" type="ORF">Aco03nite_068370</name>
</gene>
<name>A0ABQ3XIW9_9ACTN</name>
<keyword evidence="2" id="KW-0408">Iron</keyword>
<organism evidence="3 4">
    <name type="scientific">Actinoplanes couchii</name>
    <dbReference type="NCBI Taxonomy" id="403638"/>
    <lineage>
        <taxon>Bacteria</taxon>
        <taxon>Bacillati</taxon>
        <taxon>Actinomycetota</taxon>
        <taxon>Actinomycetes</taxon>
        <taxon>Micromonosporales</taxon>
        <taxon>Micromonosporaceae</taxon>
        <taxon>Actinoplanes</taxon>
    </lineage>
</organism>
<keyword evidence="2" id="KW-0004">4Fe-4S</keyword>
<evidence type="ECO:0000256" key="1">
    <source>
        <dbReference type="ARBA" id="ARBA00001966"/>
    </source>
</evidence>
<reference evidence="3 4" key="1">
    <citation type="submission" date="2021-01" db="EMBL/GenBank/DDBJ databases">
        <title>Whole genome shotgun sequence of Actinoplanes couchii NBRC 106145.</title>
        <authorList>
            <person name="Komaki H."/>
            <person name="Tamura T."/>
        </authorList>
    </citation>
    <scope>NUCLEOTIDE SEQUENCE [LARGE SCALE GENOMIC DNA]</scope>
    <source>
        <strain evidence="3 4">NBRC 106145</strain>
    </source>
</reference>
<comment type="caution">
    <text evidence="3">The sequence shown here is derived from an EMBL/GenBank/DDBJ whole genome shotgun (WGS) entry which is preliminary data.</text>
</comment>
<dbReference type="PANTHER" id="PTHR43076:SF7">
    <property type="entry name" value="AMINODEOXYFUTALOSINE SYNTHASE"/>
    <property type="match status" value="1"/>
</dbReference>
<dbReference type="InterPro" id="IPR034405">
    <property type="entry name" value="F420"/>
</dbReference>